<evidence type="ECO:0000313" key="3">
    <source>
        <dbReference type="Proteomes" id="UP000024635"/>
    </source>
</evidence>
<keyword evidence="3" id="KW-1185">Reference proteome</keyword>
<evidence type="ECO:0000256" key="1">
    <source>
        <dbReference type="SAM" id="SignalP"/>
    </source>
</evidence>
<keyword evidence="1" id="KW-0732">Signal</keyword>
<evidence type="ECO:0008006" key="4">
    <source>
        <dbReference type="Google" id="ProtNLM"/>
    </source>
</evidence>
<reference evidence="3" key="1">
    <citation type="journal article" date="2015" name="Nat. Genet.">
        <title>The genome and transcriptome of the zoonotic hookworm Ancylostoma ceylanicum identify infection-specific gene families.</title>
        <authorList>
            <person name="Schwarz E.M."/>
            <person name="Hu Y."/>
            <person name="Antoshechkin I."/>
            <person name="Miller M.M."/>
            <person name="Sternberg P.W."/>
            <person name="Aroian R.V."/>
        </authorList>
    </citation>
    <scope>NUCLEOTIDE SEQUENCE</scope>
    <source>
        <strain evidence="3">HY135</strain>
    </source>
</reference>
<feature type="chain" id="PRO_5013017381" description="SCP domain-containing protein" evidence="1">
    <location>
        <begin position="16"/>
        <end position="171"/>
    </location>
</feature>
<dbReference type="OrthoDB" id="5895480at2759"/>
<evidence type="ECO:0000313" key="2">
    <source>
        <dbReference type="EMBL" id="EYC44572.1"/>
    </source>
</evidence>
<comment type="caution">
    <text evidence="2">The sequence shown here is derived from an EMBL/GenBank/DDBJ whole genome shotgun (WGS) entry which is preliminary data.</text>
</comment>
<dbReference type="Pfam" id="PF17641">
    <property type="entry name" value="ASPRs"/>
    <property type="match status" value="1"/>
</dbReference>
<gene>
    <name evidence="2" type="primary">Acey_s0457.g1813</name>
    <name evidence="2" type="synonym">ASPR-s0457.g1813</name>
    <name evidence="2" type="ORF">Y032_0457g1813</name>
</gene>
<accession>A0A016WZB1</accession>
<dbReference type="EMBL" id="JARK01000057">
    <property type="protein sequence ID" value="EYC44572.1"/>
    <property type="molecule type" value="Genomic_DNA"/>
</dbReference>
<name>A0A016WZB1_9BILA</name>
<proteinExistence type="predicted"/>
<protein>
    <recommendedName>
        <fullName evidence="4">SCP domain-containing protein</fullName>
    </recommendedName>
</protein>
<dbReference type="InterPro" id="IPR035109">
    <property type="entry name" value="ASPR"/>
</dbReference>
<organism evidence="2 3">
    <name type="scientific">Ancylostoma ceylanicum</name>
    <dbReference type="NCBI Taxonomy" id="53326"/>
    <lineage>
        <taxon>Eukaryota</taxon>
        <taxon>Metazoa</taxon>
        <taxon>Ecdysozoa</taxon>
        <taxon>Nematoda</taxon>
        <taxon>Chromadorea</taxon>
        <taxon>Rhabditida</taxon>
        <taxon>Rhabditina</taxon>
        <taxon>Rhabditomorpha</taxon>
        <taxon>Strongyloidea</taxon>
        <taxon>Ancylostomatidae</taxon>
        <taxon>Ancylostomatinae</taxon>
        <taxon>Ancylostoma</taxon>
    </lineage>
</organism>
<dbReference type="Proteomes" id="UP000024635">
    <property type="component" value="Unassembled WGS sequence"/>
</dbReference>
<sequence length="171" mass="19624">MARWYALIFLVSVEAFIPDSYDIPDCPHLGKYTMDPDVKTDLVTKVFENGPIKDDFSLMAYDCELEKKAGQILEDPHKSLDEVQSLGMHPLVYEMYVILSVYYLPSLGLHKTSLIRIAQFSEEEPDIPVTIMTEAAIQTWKPHIPYVSFATSFGCNYRNEHGKHKYLCLLK</sequence>
<feature type="signal peptide" evidence="1">
    <location>
        <begin position="1"/>
        <end position="15"/>
    </location>
</feature>
<dbReference type="AlphaFoldDB" id="A0A016WZB1"/>